<keyword evidence="1" id="KW-1133">Transmembrane helix</keyword>
<feature type="transmembrane region" description="Helical" evidence="1">
    <location>
        <begin position="156"/>
        <end position="176"/>
    </location>
</feature>
<feature type="transmembrane region" description="Helical" evidence="1">
    <location>
        <begin position="21"/>
        <end position="40"/>
    </location>
</feature>
<reference evidence="2" key="1">
    <citation type="journal article" date="2021" name="Proc. Natl. Acad. Sci. U.S.A.">
        <title>A Catalog of Tens of Thousands of Viruses from Human Metagenomes Reveals Hidden Associations with Chronic Diseases.</title>
        <authorList>
            <person name="Tisza M.J."/>
            <person name="Buck C.B."/>
        </authorList>
    </citation>
    <scope>NUCLEOTIDE SEQUENCE</scope>
    <source>
        <strain evidence="2">CtHip2</strain>
    </source>
</reference>
<evidence type="ECO:0000256" key="1">
    <source>
        <dbReference type="SAM" id="Phobius"/>
    </source>
</evidence>
<evidence type="ECO:0000313" key="2">
    <source>
        <dbReference type="EMBL" id="DAF42696.1"/>
    </source>
</evidence>
<protein>
    <submittedName>
        <fullName evidence="2">LexA-binding, inner membrane-associated putative hydrolase</fullName>
    </submittedName>
</protein>
<keyword evidence="1" id="KW-0472">Membrane</keyword>
<keyword evidence="1" id="KW-0812">Transmembrane</keyword>
<dbReference type="EMBL" id="BK032497">
    <property type="protein sequence ID" value="DAF42696.1"/>
    <property type="molecule type" value="Genomic_DNA"/>
</dbReference>
<accession>A0A8S5RVQ1</accession>
<feature type="transmembrane region" description="Helical" evidence="1">
    <location>
        <begin position="46"/>
        <end position="65"/>
    </location>
</feature>
<feature type="transmembrane region" description="Helical" evidence="1">
    <location>
        <begin position="262"/>
        <end position="284"/>
    </location>
</feature>
<organism evidence="2">
    <name type="scientific">Siphoviridae sp. ctHip2</name>
    <dbReference type="NCBI Taxonomy" id="2827830"/>
    <lineage>
        <taxon>Viruses</taxon>
        <taxon>Duplodnaviria</taxon>
        <taxon>Heunggongvirae</taxon>
        <taxon>Uroviricota</taxon>
        <taxon>Caudoviricetes</taxon>
    </lineage>
</organism>
<dbReference type="GO" id="GO:0016787">
    <property type="term" value="F:hydrolase activity"/>
    <property type="evidence" value="ECO:0007669"/>
    <property type="project" value="UniProtKB-KW"/>
</dbReference>
<name>A0A8S5RVQ1_9CAUD</name>
<feature type="transmembrane region" description="Helical" evidence="1">
    <location>
        <begin position="183"/>
        <end position="203"/>
    </location>
</feature>
<dbReference type="Pfam" id="PF04307">
    <property type="entry name" value="YdjM"/>
    <property type="match status" value="1"/>
</dbReference>
<proteinExistence type="predicted"/>
<sequence length="287" mass="31706">MNTKLLLKLKDEKGFMGLTHSLSAIAFFLLLVAFFPNFIFNTILKSNNVIVLVGATIVIAGAALLPDFDNVKSTAISTLGPFGKLISKLTRASAVGVYTLTKTRRDNDTPDAHRGFWHTIVASIVVGIIVFCLSSIKTDVKDSFLGQGTVTIYPFAIAWLIICYQLAMASLFANSFKKLKRDLFGYIFIFGSSIIFVFIILTFSPSDIAYSWIAILTSLGYLIHILGDTLTVSGTPALWPIAHKGKRWWTYRLGGIHAGSSFEYKVVVPIFTMLIIFAIVKIILNYN</sequence>
<dbReference type="InterPro" id="IPR007404">
    <property type="entry name" value="YdjM-like"/>
</dbReference>
<keyword evidence="2" id="KW-0378">Hydrolase</keyword>
<feature type="transmembrane region" description="Helical" evidence="1">
    <location>
        <begin position="115"/>
        <end position="136"/>
    </location>
</feature>
<feature type="transmembrane region" description="Helical" evidence="1">
    <location>
        <begin position="209"/>
        <end position="241"/>
    </location>
</feature>